<feature type="domain" description="TonB-dependent receptor plug" evidence="18">
    <location>
        <begin position="60"/>
        <end position="169"/>
    </location>
</feature>
<gene>
    <name evidence="19" type="ORF">GCM10011572_07890</name>
    <name evidence="20" type="ORF">GM672_23050</name>
</gene>
<comment type="subcellular location">
    <subcellularLocation>
        <location evidence="1 14">Cell outer membrane</location>
        <topology evidence="1 14">Multi-pass membrane protein</topology>
    </subcellularLocation>
</comment>
<evidence type="ECO:0000256" key="13">
    <source>
        <dbReference type="ARBA" id="ARBA00023237"/>
    </source>
</evidence>
<dbReference type="GO" id="GO:0009279">
    <property type="term" value="C:cell outer membrane"/>
    <property type="evidence" value="ECO:0007669"/>
    <property type="project" value="UniProtKB-SubCell"/>
</dbReference>
<evidence type="ECO:0000256" key="16">
    <source>
        <dbReference type="SAM" id="SignalP"/>
    </source>
</evidence>
<keyword evidence="3 14" id="KW-0813">Transport</keyword>
<dbReference type="PANTHER" id="PTHR32552">
    <property type="entry name" value="FERRICHROME IRON RECEPTOR-RELATED"/>
    <property type="match status" value="1"/>
</dbReference>
<comment type="caution">
    <text evidence="20">The sequence shown here is derived from an EMBL/GenBank/DDBJ whole genome shotgun (WGS) entry which is preliminary data.</text>
</comment>
<keyword evidence="5" id="KW-0410">Iron transport</keyword>
<evidence type="ECO:0000313" key="19">
    <source>
        <dbReference type="EMBL" id="GGB88257.1"/>
    </source>
</evidence>
<evidence type="ECO:0000313" key="21">
    <source>
        <dbReference type="Proteomes" id="UP000430634"/>
    </source>
</evidence>
<dbReference type="InterPro" id="IPR037066">
    <property type="entry name" value="Plug_dom_sf"/>
</dbReference>
<keyword evidence="4 14" id="KW-1134">Transmembrane beta strand</keyword>
<sequence>MPFALPAARRNQKLPLKPLALLVLQALACSAQAADGAAPEAEPVAAAMLVVEVTGTGQSRQVQNVTRADLQQAVPGTSPLKTLEKLPGVSFQSADPFGAYEWSTRFSIRGFNQNQLGFTLDDIPLGDMSYGNNNGLHVSRAVSSENIGRVAVSQGAGALGTASTSNLGGTVQFVTLGPANERALTAAQTFGSDDTSRTFIRADSGLLASGTKFFVSGTRMRTEKWKGDGPQDQDQFNSRVEQQLGDHTLSAFFNYSDRNEVDYQDLSLESTRRLGYDWDNYAPDWQRAVNAAKRIYSGAVNNMDDAYYLGRGLRKDKLGGVALELNLGQGVTAKVSGYHHGNEGQGHWYTPYTPSSAAVPISIRTTEYTINRNGMLADVSWDVAGHTLSAGFWGERSKHVLTRNFYAVTDGAYIDHMLTNPMSTGFRQNFVTDTRQFYLQDTVTLLDGRLKVNAGFKSPKVEIDADTLVGDRAAGTITAKKSFLPQAGLSWKLAGEDEVFASASKNMRAFQPGVSGPFSQTQAGYNLTVGALKPETSTTYDLGVRFKRDAVQGSVAVYYADFKDRQLGVATCVGIMGCAGTIVNVGKVETRGLEALAVWKLMPSVAWFNSFTYNDSTYKSDYTDNGKVIAIAGKQVVDAPEKMFNTELAYDNAQWFARLGAKYTDKRYYTYLNDAGVPSYWLANLSAGYKLKSFASLRELTLQVNVSNLFDKRYYSTVGSNGFSVSDPAGTSTTLMAAAPRQVFFTLSGKL</sequence>
<name>A0A6I3T7P9_9BURK</name>
<proteinExistence type="inferred from homology"/>
<accession>A0A6I3T7P9</accession>
<dbReference type="EMBL" id="BMKG01000002">
    <property type="protein sequence ID" value="GGB88257.1"/>
    <property type="molecule type" value="Genomic_DNA"/>
</dbReference>
<evidence type="ECO:0000256" key="9">
    <source>
        <dbReference type="ARBA" id="ARBA00023065"/>
    </source>
</evidence>
<evidence type="ECO:0000256" key="15">
    <source>
        <dbReference type="RuleBase" id="RU003357"/>
    </source>
</evidence>
<keyword evidence="22" id="KW-1185">Reference proteome</keyword>
<dbReference type="Gene3D" id="2.170.130.10">
    <property type="entry name" value="TonB-dependent receptor, plug domain"/>
    <property type="match status" value="1"/>
</dbReference>
<evidence type="ECO:0000259" key="18">
    <source>
        <dbReference type="Pfam" id="PF07715"/>
    </source>
</evidence>
<dbReference type="SUPFAM" id="SSF56935">
    <property type="entry name" value="Porins"/>
    <property type="match status" value="1"/>
</dbReference>
<dbReference type="CDD" id="cd01347">
    <property type="entry name" value="ligand_gated_channel"/>
    <property type="match status" value="1"/>
</dbReference>
<dbReference type="AlphaFoldDB" id="A0A6I3T7P9"/>
<keyword evidence="6 14" id="KW-0812">Transmembrane</keyword>
<organism evidence="20 21">
    <name type="scientific">Pseudoduganella buxea</name>
    <dbReference type="NCBI Taxonomy" id="1949069"/>
    <lineage>
        <taxon>Bacteria</taxon>
        <taxon>Pseudomonadati</taxon>
        <taxon>Pseudomonadota</taxon>
        <taxon>Betaproteobacteria</taxon>
        <taxon>Burkholderiales</taxon>
        <taxon>Oxalobacteraceae</taxon>
        <taxon>Telluria group</taxon>
        <taxon>Pseudoduganella</taxon>
    </lineage>
</organism>
<evidence type="ECO:0000259" key="17">
    <source>
        <dbReference type="Pfam" id="PF00593"/>
    </source>
</evidence>
<feature type="signal peptide" evidence="16">
    <location>
        <begin position="1"/>
        <end position="33"/>
    </location>
</feature>
<evidence type="ECO:0000256" key="7">
    <source>
        <dbReference type="ARBA" id="ARBA00022729"/>
    </source>
</evidence>
<evidence type="ECO:0000256" key="10">
    <source>
        <dbReference type="ARBA" id="ARBA00023077"/>
    </source>
</evidence>
<dbReference type="Pfam" id="PF07715">
    <property type="entry name" value="Plug"/>
    <property type="match status" value="1"/>
</dbReference>
<dbReference type="InterPro" id="IPR000531">
    <property type="entry name" value="Beta-barrel_TonB"/>
</dbReference>
<evidence type="ECO:0000256" key="14">
    <source>
        <dbReference type="PROSITE-ProRule" id="PRU01360"/>
    </source>
</evidence>
<keyword evidence="7 16" id="KW-0732">Signal</keyword>
<keyword evidence="9" id="KW-0406">Ion transport</keyword>
<keyword evidence="12 20" id="KW-0675">Receptor</keyword>
<reference evidence="22" key="2">
    <citation type="journal article" date="2019" name="Int. J. Syst. Evol. Microbiol.">
        <title>The Global Catalogue of Microorganisms (GCM) 10K type strain sequencing project: providing services to taxonomists for standard genome sequencing and annotation.</title>
        <authorList>
            <consortium name="The Broad Institute Genomics Platform"/>
            <consortium name="The Broad Institute Genome Sequencing Center for Infectious Disease"/>
            <person name="Wu L."/>
            <person name="Ma J."/>
        </authorList>
    </citation>
    <scope>NUCLEOTIDE SEQUENCE [LARGE SCALE GENOMIC DNA]</scope>
    <source>
        <strain evidence="22">CGMCC 1.15931</strain>
    </source>
</reference>
<dbReference type="EMBL" id="WNKZ01000093">
    <property type="protein sequence ID" value="MTV55607.1"/>
    <property type="molecule type" value="Genomic_DNA"/>
</dbReference>
<dbReference type="InterPro" id="IPR012910">
    <property type="entry name" value="Plug_dom"/>
</dbReference>
<evidence type="ECO:0000256" key="3">
    <source>
        <dbReference type="ARBA" id="ARBA00022448"/>
    </source>
</evidence>
<evidence type="ECO:0000256" key="5">
    <source>
        <dbReference type="ARBA" id="ARBA00022496"/>
    </source>
</evidence>
<protein>
    <submittedName>
        <fullName evidence="20">TonB-dependent receptor</fullName>
    </submittedName>
</protein>
<dbReference type="OrthoDB" id="15609at2"/>
<evidence type="ECO:0000313" key="22">
    <source>
        <dbReference type="Proteomes" id="UP000622638"/>
    </source>
</evidence>
<evidence type="ECO:0000256" key="4">
    <source>
        <dbReference type="ARBA" id="ARBA00022452"/>
    </source>
</evidence>
<keyword evidence="10 15" id="KW-0798">TonB box</keyword>
<evidence type="ECO:0000256" key="12">
    <source>
        <dbReference type="ARBA" id="ARBA00023170"/>
    </source>
</evidence>
<comment type="similarity">
    <text evidence="2 14 15">Belongs to the TonB-dependent receptor family.</text>
</comment>
<dbReference type="GO" id="GO:0015344">
    <property type="term" value="F:siderophore uptake transmembrane transporter activity"/>
    <property type="evidence" value="ECO:0007669"/>
    <property type="project" value="TreeGrafter"/>
</dbReference>
<dbReference type="Proteomes" id="UP000430634">
    <property type="component" value="Unassembled WGS sequence"/>
</dbReference>
<dbReference type="Gene3D" id="2.40.170.20">
    <property type="entry name" value="TonB-dependent receptor, beta-barrel domain"/>
    <property type="match status" value="1"/>
</dbReference>
<feature type="domain" description="TonB-dependent receptor-like beta-barrel" evidence="17">
    <location>
        <begin position="265"/>
        <end position="709"/>
    </location>
</feature>
<evidence type="ECO:0000256" key="2">
    <source>
        <dbReference type="ARBA" id="ARBA00009810"/>
    </source>
</evidence>
<reference evidence="19" key="1">
    <citation type="journal article" date="2014" name="Int. J. Syst. Evol. Microbiol.">
        <title>Complete genome of a new Firmicutes species belonging to the dominant human colonic microbiota ('Ruminococcus bicirculans') reveals two chromosomes and a selective capacity to utilize plant glucans.</title>
        <authorList>
            <consortium name="NISC Comparative Sequencing Program"/>
            <person name="Wegmann U."/>
            <person name="Louis P."/>
            <person name="Goesmann A."/>
            <person name="Henrissat B."/>
            <person name="Duncan S.H."/>
            <person name="Flint H.J."/>
        </authorList>
    </citation>
    <scope>NUCLEOTIDE SEQUENCE</scope>
    <source>
        <strain evidence="19">CGMCC 1.15931</strain>
    </source>
</reference>
<evidence type="ECO:0000256" key="1">
    <source>
        <dbReference type="ARBA" id="ARBA00004571"/>
    </source>
</evidence>
<dbReference type="Pfam" id="PF00593">
    <property type="entry name" value="TonB_dep_Rec_b-barrel"/>
    <property type="match status" value="1"/>
</dbReference>
<dbReference type="RefSeq" id="WP_155472870.1">
    <property type="nucleotide sequence ID" value="NZ_BMKG01000002.1"/>
</dbReference>
<dbReference type="Proteomes" id="UP000622638">
    <property type="component" value="Unassembled WGS sequence"/>
</dbReference>
<dbReference type="PANTHER" id="PTHR32552:SF89">
    <property type="entry name" value="CATECHOLATE SIDEROPHORE RECEPTOR FIU"/>
    <property type="match status" value="1"/>
</dbReference>
<keyword evidence="11 14" id="KW-0472">Membrane</keyword>
<evidence type="ECO:0000313" key="20">
    <source>
        <dbReference type="EMBL" id="MTV55607.1"/>
    </source>
</evidence>
<keyword evidence="13 14" id="KW-0998">Cell outer membrane</keyword>
<reference evidence="20 21" key="3">
    <citation type="submission" date="2019-11" db="EMBL/GenBank/DDBJ databases">
        <title>Type strains purchased from KCTC, JCM and DSMZ.</title>
        <authorList>
            <person name="Lu H."/>
        </authorList>
    </citation>
    <scope>NUCLEOTIDE SEQUENCE [LARGE SCALE GENOMIC DNA]</scope>
    <source>
        <strain evidence="20 21">KCTC 52429</strain>
    </source>
</reference>
<dbReference type="PROSITE" id="PS52016">
    <property type="entry name" value="TONB_DEPENDENT_REC_3"/>
    <property type="match status" value="1"/>
</dbReference>
<keyword evidence="8" id="KW-0408">Iron</keyword>
<feature type="chain" id="PRO_5026125007" evidence="16">
    <location>
        <begin position="34"/>
        <end position="751"/>
    </location>
</feature>
<evidence type="ECO:0000256" key="6">
    <source>
        <dbReference type="ARBA" id="ARBA00022692"/>
    </source>
</evidence>
<evidence type="ECO:0000256" key="11">
    <source>
        <dbReference type="ARBA" id="ARBA00023136"/>
    </source>
</evidence>
<evidence type="ECO:0000256" key="8">
    <source>
        <dbReference type="ARBA" id="ARBA00023004"/>
    </source>
</evidence>
<dbReference type="InterPro" id="IPR039426">
    <property type="entry name" value="TonB-dep_rcpt-like"/>
</dbReference>
<reference evidence="19" key="4">
    <citation type="submission" date="2024-05" db="EMBL/GenBank/DDBJ databases">
        <authorList>
            <person name="Sun Q."/>
            <person name="Zhou Y."/>
        </authorList>
    </citation>
    <scope>NUCLEOTIDE SEQUENCE</scope>
    <source>
        <strain evidence="19">CGMCC 1.15931</strain>
    </source>
</reference>
<dbReference type="InterPro" id="IPR036942">
    <property type="entry name" value="Beta-barrel_TonB_sf"/>
</dbReference>